<feature type="transmembrane region" description="Helical" evidence="17">
    <location>
        <begin position="121"/>
        <end position="141"/>
    </location>
</feature>
<feature type="domain" description="NADH:quinone oxidoreductase/Mrp antiporter transmembrane" evidence="18">
    <location>
        <begin position="88"/>
        <end position="359"/>
    </location>
</feature>
<feature type="transmembrane region" description="Helical" evidence="17">
    <location>
        <begin position="70"/>
        <end position="87"/>
    </location>
</feature>
<comment type="similarity">
    <text evidence="3 17">Belongs to the complex I subunit 4 family.</text>
</comment>
<comment type="function">
    <text evidence="1">Core subunit of the mitochondrial membrane respiratory chain NADH dehydrogenase (Complex I) that is believed to belong to the minimal assembly required for catalysis. Complex I functions in the transfer of electrons from NADH to the respiratory chain. The immediate electron acceptor for the enzyme is believed to be ubiquinone.</text>
</comment>
<evidence type="ECO:0000256" key="15">
    <source>
        <dbReference type="ARBA" id="ARBA00023136"/>
    </source>
</evidence>
<dbReference type="GO" id="GO:0008137">
    <property type="term" value="F:NADH dehydrogenase (ubiquinone) activity"/>
    <property type="evidence" value="ECO:0007669"/>
    <property type="project" value="UniProtKB-UniRule"/>
</dbReference>
<evidence type="ECO:0000256" key="11">
    <source>
        <dbReference type="ARBA" id="ARBA00022989"/>
    </source>
</evidence>
<dbReference type="PANTHER" id="PTHR43507:SF20">
    <property type="entry name" value="NADH-UBIQUINONE OXIDOREDUCTASE CHAIN 4"/>
    <property type="match status" value="1"/>
</dbReference>
<comment type="subcellular location">
    <subcellularLocation>
        <location evidence="2 17">Mitochondrion membrane</location>
        <topology evidence="2 17">Multi-pass membrane protein</topology>
    </subcellularLocation>
</comment>
<dbReference type="PANTHER" id="PTHR43507">
    <property type="entry name" value="NADH-UBIQUINONE OXIDOREDUCTASE CHAIN 4"/>
    <property type="match status" value="1"/>
</dbReference>
<evidence type="ECO:0000259" key="18">
    <source>
        <dbReference type="Pfam" id="PF00361"/>
    </source>
</evidence>
<evidence type="ECO:0000256" key="3">
    <source>
        <dbReference type="ARBA" id="ARBA00009025"/>
    </source>
</evidence>
<keyword evidence="13 17" id="KW-0830">Ubiquinone</keyword>
<evidence type="ECO:0000256" key="12">
    <source>
        <dbReference type="ARBA" id="ARBA00023027"/>
    </source>
</evidence>
<keyword evidence="6 17" id="KW-0813">Transport</keyword>
<reference evidence="19" key="1">
    <citation type="submission" date="2018-02" db="EMBL/GenBank/DDBJ databases">
        <title>Resolving the psyllid tree of life: Phylogenomic analysis of the superfamily Psylloidea (Hemiptera).</title>
        <authorList>
            <person name="Percy D.M."/>
            <person name="Sveinsson S."/>
            <person name="Lemmon A.R."/>
            <person name="Lemmon E.M."/>
            <person name="Ouvrard D."/>
            <person name="Burckhardt D."/>
        </authorList>
    </citation>
    <scope>NUCLEOTIDE SEQUENCE</scope>
    <source>
        <strain evidence="19">DP1.idba.126_circ</strain>
    </source>
</reference>
<accession>A0A344A2G5</accession>
<keyword evidence="7 17" id="KW-0679">Respiratory chain</keyword>
<feature type="transmembrane region" description="Helical" evidence="17">
    <location>
        <begin position="6"/>
        <end position="33"/>
    </location>
</feature>
<dbReference type="PRINTS" id="PR01437">
    <property type="entry name" value="NUOXDRDTASE4"/>
</dbReference>
<proteinExistence type="inferred from homology"/>
<evidence type="ECO:0000313" key="19">
    <source>
        <dbReference type="EMBL" id="AWU48956.1"/>
    </source>
</evidence>
<dbReference type="GO" id="GO:0003954">
    <property type="term" value="F:NADH dehydrogenase activity"/>
    <property type="evidence" value="ECO:0007669"/>
    <property type="project" value="TreeGrafter"/>
</dbReference>
<keyword evidence="14 17" id="KW-0496">Mitochondrion</keyword>
<dbReference type="AlphaFoldDB" id="A0A344A2G5"/>
<evidence type="ECO:0000256" key="2">
    <source>
        <dbReference type="ARBA" id="ARBA00004225"/>
    </source>
</evidence>
<keyword evidence="12 17" id="KW-0520">NAD</keyword>
<evidence type="ECO:0000256" key="17">
    <source>
        <dbReference type="RuleBase" id="RU003297"/>
    </source>
</evidence>
<evidence type="ECO:0000256" key="6">
    <source>
        <dbReference type="ARBA" id="ARBA00022448"/>
    </source>
</evidence>
<name>A0A344A2G5_9HEMI</name>
<keyword evidence="8 17" id="KW-0812">Transmembrane</keyword>
<dbReference type="GO" id="GO:0015990">
    <property type="term" value="P:electron transport coupled proton transport"/>
    <property type="evidence" value="ECO:0007669"/>
    <property type="project" value="TreeGrafter"/>
</dbReference>
<gene>
    <name evidence="19" type="primary">nad4</name>
</gene>
<organism evidence="19">
    <name type="scientific">Lanthanaphalara mira</name>
    <dbReference type="NCBI Taxonomy" id="2218050"/>
    <lineage>
        <taxon>Eukaryota</taxon>
        <taxon>Metazoa</taxon>
        <taxon>Ecdysozoa</taxon>
        <taxon>Arthropoda</taxon>
        <taxon>Hexapoda</taxon>
        <taxon>Insecta</taxon>
        <taxon>Pterygota</taxon>
        <taxon>Neoptera</taxon>
        <taxon>Paraneoptera</taxon>
        <taxon>Hemiptera</taxon>
        <taxon>Sternorrhyncha</taxon>
        <taxon>Psylloidea</taxon>
        <taxon>Aphalaridae</taxon>
        <taxon>Lanthanaphalara</taxon>
    </lineage>
</organism>
<dbReference type="GO" id="GO:0042773">
    <property type="term" value="P:ATP synthesis coupled electron transport"/>
    <property type="evidence" value="ECO:0007669"/>
    <property type="project" value="InterPro"/>
</dbReference>
<evidence type="ECO:0000256" key="7">
    <source>
        <dbReference type="ARBA" id="ARBA00022660"/>
    </source>
</evidence>
<evidence type="ECO:0000256" key="14">
    <source>
        <dbReference type="ARBA" id="ARBA00023128"/>
    </source>
</evidence>
<sequence>MLELIFVSFFFVVIFKVTLILNFMVLFFLYLIFMMFDDGIYLIKLALVALSFWLIIMMFMSINFYDYKSLLSSMFIMVLILLEICFYSDSLLFFYLGFEMSVIPVFLIIFGWGYHSNRLEASIYMLSYTVLFSLPLLVMIMMLNKNMLLTNMIVMYMFFCAFLVKVPMFGVHLWLPRAHVEAPVFGSMILAGVMLKLGGYGIIKLSLILGDVLLKFSSYIIIYSMMGSFYLSLICFLQSDVKMLIAYSSIVHMGVVLSGLLTMREICLNSSMFLMVGHGLCSSGLFYSMGLGYNRLHSRSLLVSKGLLNLIPLFSLYWFMFCSSNLSFPPCLSFAGELGLFIGVASWNYNMFMLIIVVNLFSSMYSIFLYSFVQHGESIQSYSFKMLNIKELMTMSLHWIPLNILILTLKIMCWY</sequence>
<protein>
    <recommendedName>
        <fullName evidence="5 17">NADH-ubiquinone oxidoreductase chain 4</fullName>
        <ecNumber evidence="4 17">7.1.1.2</ecNumber>
    </recommendedName>
</protein>
<feature type="transmembrane region" description="Helical" evidence="17">
    <location>
        <begin position="326"/>
        <end position="345"/>
    </location>
</feature>
<evidence type="ECO:0000256" key="9">
    <source>
        <dbReference type="ARBA" id="ARBA00022967"/>
    </source>
</evidence>
<dbReference type="Pfam" id="PF00361">
    <property type="entry name" value="Proton_antipo_M"/>
    <property type="match status" value="1"/>
</dbReference>
<dbReference type="InterPro" id="IPR003918">
    <property type="entry name" value="NADH_UbQ_OxRdtase"/>
</dbReference>
<comment type="catalytic activity">
    <reaction evidence="16 17">
        <text>a ubiquinone + NADH + 5 H(+)(in) = a ubiquinol + NAD(+) + 4 H(+)(out)</text>
        <dbReference type="Rhea" id="RHEA:29091"/>
        <dbReference type="Rhea" id="RHEA-COMP:9565"/>
        <dbReference type="Rhea" id="RHEA-COMP:9566"/>
        <dbReference type="ChEBI" id="CHEBI:15378"/>
        <dbReference type="ChEBI" id="CHEBI:16389"/>
        <dbReference type="ChEBI" id="CHEBI:17976"/>
        <dbReference type="ChEBI" id="CHEBI:57540"/>
        <dbReference type="ChEBI" id="CHEBI:57945"/>
        <dbReference type="EC" id="7.1.1.2"/>
    </reaction>
</comment>
<keyword evidence="15 17" id="KW-0472">Membrane</keyword>
<evidence type="ECO:0000256" key="13">
    <source>
        <dbReference type="ARBA" id="ARBA00023075"/>
    </source>
</evidence>
<geneLocation type="mitochondrion" evidence="19"/>
<feature type="transmembrane region" description="Helical" evidence="17">
    <location>
        <begin position="301"/>
        <end position="319"/>
    </location>
</feature>
<feature type="transmembrane region" description="Helical" evidence="17">
    <location>
        <begin position="270"/>
        <end position="289"/>
    </location>
</feature>
<feature type="transmembrane region" description="Helical" evidence="17">
    <location>
        <begin position="153"/>
        <end position="175"/>
    </location>
</feature>
<dbReference type="EC" id="7.1.1.2" evidence="4 17"/>
<evidence type="ECO:0000256" key="16">
    <source>
        <dbReference type="ARBA" id="ARBA00049551"/>
    </source>
</evidence>
<feature type="transmembrane region" description="Helical" evidence="17">
    <location>
        <begin position="219"/>
        <end position="239"/>
    </location>
</feature>
<evidence type="ECO:0000256" key="4">
    <source>
        <dbReference type="ARBA" id="ARBA00012944"/>
    </source>
</evidence>
<dbReference type="GO" id="GO:0048039">
    <property type="term" value="F:ubiquinone binding"/>
    <property type="evidence" value="ECO:0007669"/>
    <property type="project" value="TreeGrafter"/>
</dbReference>
<keyword evidence="11 17" id="KW-1133">Transmembrane helix</keyword>
<evidence type="ECO:0000256" key="5">
    <source>
        <dbReference type="ARBA" id="ARBA00021006"/>
    </source>
</evidence>
<keyword evidence="10 17" id="KW-0249">Electron transport</keyword>
<keyword evidence="9" id="KW-1278">Translocase</keyword>
<feature type="transmembrane region" description="Helical" evidence="17">
    <location>
        <begin position="187"/>
        <end position="207"/>
    </location>
</feature>
<dbReference type="GO" id="GO:0031966">
    <property type="term" value="C:mitochondrial membrane"/>
    <property type="evidence" value="ECO:0007669"/>
    <property type="project" value="UniProtKB-SubCell"/>
</dbReference>
<dbReference type="InterPro" id="IPR001750">
    <property type="entry name" value="ND/Mrp_TM"/>
</dbReference>
<feature type="transmembrane region" description="Helical" evidence="17">
    <location>
        <begin position="392"/>
        <end position="412"/>
    </location>
</feature>
<evidence type="ECO:0000256" key="10">
    <source>
        <dbReference type="ARBA" id="ARBA00022982"/>
    </source>
</evidence>
<comment type="function">
    <text evidence="17">Core subunit of the mitochondrial membrane respiratory chain NADH dehydrogenase (Complex I) which catalyzes electron transfer from NADH through the respiratory chain, using ubiquinone as an electron acceptor. Essential for the catalytic activity and assembly of complex I.</text>
</comment>
<feature type="transmembrane region" description="Helical" evidence="17">
    <location>
        <begin position="45"/>
        <end position="64"/>
    </location>
</feature>
<evidence type="ECO:0000256" key="1">
    <source>
        <dbReference type="ARBA" id="ARBA00003257"/>
    </source>
</evidence>
<feature type="transmembrane region" description="Helical" evidence="17">
    <location>
        <begin position="245"/>
        <end position="263"/>
    </location>
</feature>
<feature type="transmembrane region" description="Helical" evidence="17">
    <location>
        <begin position="94"/>
        <end position="115"/>
    </location>
</feature>
<evidence type="ECO:0000256" key="8">
    <source>
        <dbReference type="ARBA" id="ARBA00022692"/>
    </source>
</evidence>
<dbReference type="EMBL" id="MG989228">
    <property type="protein sequence ID" value="AWU48956.1"/>
    <property type="molecule type" value="Genomic_DNA"/>
</dbReference>
<feature type="transmembrane region" description="Helical" evidence="17">
    <location>
        <begin position="351"/>
        <end position="372"/>
    </location>
</feature>